<keyword evidence="2" id="KW-1185">Reference proteome</keyword>
<organism evidence="1 2">
    <name type="scientific">Mucilaginibacter agri</name>
    <dbReference type="NCBI Taxonomy" id="2695265"/>
    <lineage>
        <taxon>Bacteria</taxon>
        <taxon>Pseudomonadati</taxon>
        <taxon>Bacteroidota</taxon>
        <taxon>Sphingobacteriia</taxon>
        <taxon>Sphingobacteriales</taxon>
        <taxon>Sphingobacteriaceae</taxon>
        <taxon>Mucilaginibacter</taxon>
    </lineage>
</organism>
<reference evidence="1" key="2">
    <citation type="submission" date="2020-10" db="EMBL/GenBank/DDBJ databases">
        <title>Mucilaginibacter sp. nov., isolated from soil.</title>
        <authorList>
            <person name="Jeon C.O."/>
        </authorList>
    </citation>
    <scope>NUCLEOTIDE SEQUENCE</scope>
    <source>
        <strain evidence="1">R11</strain>
    </source>
</reference>
<sequence length="133" mass="14684">MALSSCLKSNDDNAASQLTVPSGTFGGQFYVVHRKSSTTFDTTNRTNLILTISKADGYKITGDTSVNHAGSYGDFSMNYSQIQFLDQTMPKSGTLTKAHLSGIYNYTYDGTKFFMYNTTGDTVSVQYNFKRTN</sequence>
<name>A0A965ZCU3_9SPHI</name>
<proteinExistence type="predicted"/>
<dbReference type="EMBL" id="WWEO01000031">
    <property type="protein sequence ID" value="NCD67933.1"/>
    <property type="molecule type" value="Genomic_DNA"/>
</dbReference>
<accession>A0A965ZCU3</accession>
<dbReference type="Proteomes" id="UP000638732">
    <property type="component" value="Unassembled WGS sequence"/>
</dbReference>
<gene>
    <name evidence="1" type="ORF">GSY63_01030</name>
</gene>
<comment type="caution">
    <text evidence="1">The sequence shown here is derived from an EMBL/GenBank/DDBJ whole genome shotgun (WGS) entry which is preliminary data.</text>
</comment>
<evidence type="ECO:0000313" key="2">
    <source>
        <dbReference type="Proteomes" id="UP000638732"/>
    </source>
</evidence>
<dbReference type="AlphaFoldDB" id="A0A965ZCU3"/>
<protein>
    <submittedName>
        <fullName evidence="1">Uncharacterized protein</fullName>
    </submittedName>
</protein>
<dbReference type="RefSeq" id="WP_166583960.1">
    <property type="nucleotide sequence ID" value="NZ_WWEO01000031.1"/>
</dbReference>
<reference evidence="1" key="1">
    <citation type="submission" date="2020-01" db="EMBL/GenBank/DDBJ databases">
        <authorList>
            <person name="Seo Y.L."/>
        </authorList>
    </citation>
    <scope>NUCLEOTIDE SEQUENCE</scope>
    <source>
        <strain evidence="1">R11</strain>
    </source>
</reference>
<evidence type="ECO:0000313" key="1">
    <source>
        <dbReference type="EMBL" id="NCD67933.1"/>
    </source>
</evidence>